<proteinExistence type="predicted"/>
<dbReference type="Proteomes" id="UP000886523">
    <property type="component" value="Unassembled WGS sequence"/>
</dbReference>
<reference evidence="1" key="1">
    <citation type="journal article" date="2020" name="Nat. Commun.">
        <title>Large-scale genome sequencing of mycorrhizal fungi provides insights into the early evolution of symbiotic traits.</title>
        <authorList>
            <person name="Miyauchi S."/>
            <person name="Kiss E."/>
            <person name="Kuo A."/>
            <person name="Drula E."/>
            <person name="Kohler A."/>
            <person name="Sanchez-Garcia M."/>
            <person name="Morin E."/>
            <person name="Andreopoulos B."/>
            <person name="Barry K.W."/>
            <person name="Bonito G."/>
            <person name="Buee M."/>
            <person name="Carver A."/>
            <person name="Chen C."/>
            <person name="Cichocki N."/>
            <person name="Clum A."/>
            <person name="Culley D."/>
            <person name="Crous P.W."/>
            <person name="Fauchery L."/>
            <person name="Girlanda M."/>
            <person name="Hayes R.D."/>
            <person name="Keri Z."/>
            <person name="LaButti K."/>
            <person name="Lipzen A."/>
            <person name="Lombard V."/>
            <person name="Magnuson J."/>
            <person name="Maillard F."/>
            <person name="Murat C."/>
            <person name="Nolan M."/>
            <person name="Ohm R.A."/>
            <person name="Pangilinan J."/>
            <person name="Pereira M.F."/>
            <person name="Perotto S."/>
            <person name="Peter M."/>
            <person name="Pfister S."/>
            <person name="Riley R."/>
            <person name="Sitrit Y."/>
            <person name="Stielow J.B."/>
            <person name="Szollosi G."/>
            <person name="Zifcakova L."/>
            <person name="Stursova M."/>
            <person name="Spatafora J.W."/>
            <person name="Tedersoo L."/>
            <person name="Vaario L.M."/>
            <person name="Yamada A."/>
            <person name="Yan M."/>
            <person name="Wang P."/>
            <person name="Xu J."/>
            <person name="Bruns T."/>
            <person name="Baldrian P."/>
            <person name="Vilgalys R."/>
            <person name="Dunand C."/>
            <person name="Henrissat B."/>
            <person name="Grigoriev I.V."/>
            <person name="Hibbett D."/>
            <person name="Nagy L.G."/>
            <person name="Martin F.M."/>
        </authorList>
    </citation>
    <scope>NUCLEOTIDE SEQUENCE</scope>
    <source>
        <strain evidence="1">UP504</strain>
    </source>
</reference>
<evidence type="ECO:0000313" key="1">
    <source>
        <dbReference type="EMBL" id="KAF9521160.1"/>
    </source>
</evidence>
<evidence type="ECO:0000313" key="2">
    <source>
        <dbReference type="Proteomes" id="UP000886523"/>
    </source>
</evidence>
<sequence>MKGDRKMMMNWEKVFRVVLLVKWIAKRPRNTYRSIWVSNEKDKNYFFPSSLFGNNVSVEFLFIDEKPLGVGKTGIEAGGSAVFLEDSSSIERTINGLFCLFCGELHGTREKFYGKEAGKRKHAASLKQKTREEDNELEEMTEKRRVLECGTITKSGNLGRQDPLLGSGNIVLM</sequence>
<dbReference type="AlphaFoldDB" id="A0A9P6BD20"/>
<comment type="caution">
    <text evidence="1">The sequence shown here is derived from an EMBL/GenBank/DDBJ whole genome shotgun (WGS) entry which is preliminary data.</text>
</comment>
<gene>
    <name evidence="1" type="ORF">BS47DRAFT_1357083</name>
</gene>
<protein>
    <submittedName>
        <fullName evidence="1">Uncharacterized protein</fullName>
    </submittedName>
</protein>
<name>A0A9P6BD20_9AGAM</name>
<organism evidence="1 2">
    <name type="scientific">Hydnum rufescens UP504</name>
    <dbReference type="NCBI Taxonomy" id="1448309"/>
    <lineage>
        <taxon>Eukaryota</taxon>
        <taxon>Fungi</taxon>
        <taxon>Dikarya</taxon>
        <taxon>Basidiomycota</taxon>
        <taxon>Agaricomycotina</taxon>
        <taxon>Agaricomycetes</taxon>
        <taxon>Cantharellales</taxon>
        <taxon>Hydnaceae</taxon>
        <taxon>Hydnum</taxon>
    </lineage>
</organism>
<dbReference type="EMBL" id="MU128909">
    <property type="protein sequence ID" value="KAF9521160.1"/>
    <property type="molecule type" value="Genomic_DNA"/>
</dbReference>
<accession>A0A9P6BD20</accession>
<keyword evidence="2" id="KW-1185">Reference proteome</keyword>